<feature type="signal peptide" evidence="1">
    <location>
        <begin position="1"/>
        <end position="20"/>
    </location>
</feature>
<dbReference type="PROSITE" id="PS51257">
    <property type="entry name" value="PROKAR_LIPOPROTEIN"/>
    <property type="match status" value="1"/>
</dbReference>
<proteinExistence type="predicted"/>
<reference evidence="2 3" key="1">
    <citation type="journal article" date="2016" name="Nat. Commun.">
        <title>Thousands of microbial genomes shed light on interconnected biogeochemical processes in an aquifer system.</title>
        <authorList>
            <person name="Anantharaman K."/>
            <person name="Brown C.T."/>
            <person name="Hug L.A."/>
            <person name="Sharon I."/>
            <person name="Castelle C.J."/>
            <person name="Probst A.J."/>
            <person name="Thomas B.C."/>
            <person name="Singh A."/>
            <person name="Wilkins M.J."/>
            <person name="Karaoz U."/>
            <person name="Brodie E.L."/>
            <person name="Williams K.H."/>
            <person name="Hubbard S.S."/>
            <person name="Banfield J.F."/>
        </authorList>
    </citation>
    <scope>NUCLEOTIDE SEQUENCE [LARGE SCALE GENOMIC DNA]</scope>
</reference>
<comment type="caution">
    <text evidence="2">The sequence shown here is derived from an EMBL/GenBank/DDBJ whole genome shotgun (WGS) entry which is preliminary data.</text>
</comment>
<dbReference type="EMBL" id="MHCJ01000003">
    <property type="protein sequence ID" value="OGY18428.1"/>
    <property type="molecule type" value="Genomic_DNA"/>
</dbReference>
<sequence>MRTRIAVILWSLLLSSVVLACRFESDVIENFLRSGGAEATYQAMFTPADTPTPRGQVECDFLDVGCKTVTPSPPKEVPSPGPTATSFIVLRSVSIKPANGDWAPYFEEPDDIGDYDPGSSFSRMGVMSRGLSVSVIEEIQGGRFLKVLLSGDMELNDLDIDFAGIDPQQVYLIPGETRCVDHTWKHTEDESDCHAHFWYGTGARAQISEGMRFIITSQSVVRLTIEESILQVVQVMILDPVWIRCQDTATGCPSGTPQPATLTPSE</sequence>
<accession>A0A1G1VSP6</accession>
<evidence type="ECO:0000256" key="1">
    <source>
        <dbReference type="SAM" id="SignalP"/>
    </source>
</evidence>
<feature type="chain" id="PRO_5009581076" evidence="1">
    <location>
        <begin position="21"/>
        <end position="266"/>
    </location>
</feature>
<protein>
    <submittedName>
        <fullName evidence="2">Uncharacterized protein</fullName>
    </submittedName>
</protein>
<evidence type="ECO:0000313" key="3">
    <source>
        <dbReference type="Proteomes" id="UP000179233"/>
    </source>
</evidence>
<organism evidence="2 3">
    <name type="scientific">Candidatus Chisholmbacteria bacterium RIFCSPHIGHO2_01_FULL_52_32</name>
    <dbReference type="NCBI Taxonomy" id="1797591"/>
    <lineage>
        <taxon>Bacteria</taxon>
        <taxon>Candidatus Chisholmiibacteriota</taxon>
    </lineage>
</organism>
<keyword evidence="1" id="KW-0732">Signal</keyword>
<evidence type="ECO:0000313" key="2">
    <source>
        <dbReference type="EMBL" id="OGY18428.1"/>
    </source>
</evidence>
<dbReference type="Proteomes" id="UP000179233">
    <property type="component" value="Unassembled WGS sequence"/>
</dbReference>
<dbReference type="AlphaFoldDB" id="A0A1G1VSP6"/>
<name>A0A1G1VSP6_9BACT</name>
<gene>
    <name evidence="2" type="ORF">A2786_02925</name>
</gene>